<dbReference type="PROSITE" id="PS50878">
    <property type="entry name" value="RT_POL"/>
    <property type="match status" value="1"/>
</dbReference>
<dbReference type="CDD" id="cd09274">
    <property type="entry name" value="RNase_HI_RT_Ty3"/>
    <property type="match status" value="1"/>
</dbReference>
<dbReference type="Proteomes" id="UP000215902">
    <property type="component" value="Unassembled WGS sequence"/>
</dbReference>
<dbReference type="InterPro" id="IPR041373">
    <property type="entry name" value="RT_RNaseH"/>
</dbReference>
<dbReference type="FunFam" id="3.30.70.270:FF:000020">
    <property type="entry name" value="Transposon Tf2-6 polyprotein-like Protein"/>
    <property type="match status" value="1"/>
</dbReference>
<dbReference type="Pfam" id="PF17921">
    <property type="entry name" value="Integrase_H2C2"/>
    <property type="match status" value="1"/>
</dbReference>
<dbReference type="InterPro" id="IPR012337">
    <property type="entry name" value="RNaseH-like_sf"/>
</dbReference>
<dbReference type="OrthoDB" id="10068977at2759"/>
<dbReference type="GO" id="GO:0015074">
    <property type="term" value="P:DNA integration"/>
    <property type="evidence" value="ECO:0007669"/>
    <property type="project" value="InterPro"/>
</dbReference>
<dbReference type="EMBL" id="NIVC01003887">
    <property type="protein sequence ID" value="PAA49407.1"/>
    <property type="molecule type" value="Genomic_DNA"/>
</dbReference>
<keyword evidence="4" id="KW-0540">Nuclease</keyword>
<dbReference type="Gene3D" id="3.30.420.10">
    <property type="entry name" value="Ribonuclease H-like superfamily/Ribonuclease H"/>
    <property type="match status" value="1"/>
</dbReference>
<keyword evidence="6" id="KW-0378">Hydrolase</keyword>
<keyword evidence="7" id="KW-0695">RNA-directed DNA polymerase</keyword>
<evidence type="ECO:0000256" key="3">
    <source>
        <dbReference type="ARBA" id="ARBA00022695"/>
    </source>
</evidence>
<accession>A0A267DL24</accession>
<dbReference type="InterPro" id="IPR001584">
    <property type="entry name" value="Integrase_cat-core"/>
</dbReference>
<evidence type="ECO:0000256" key="8">
    <source>
        <dbReference type="SAM" id="MobiDB-lite"/>
    </source>
</evidence>
<dbReference type="GO" id="GO:0003676">
    <property type="term" value="F:nucleic acid binding"/>
    <property type="evidence" value="ECO:0007669"/>
    <property type="project" value="InterPro"/>
</dbReference>
<dbReference type="GO" id="GO:0004519">
    <property type="term" value="F:endonuclease activity"/>
    <property type="evidence" value="ECO:0007669"/>
    <property type="project" value="UniProtKB-KW"/>
</dbReference>
<proteinExistence type="predicted"/>
<reference evidence="11 12" key="1">
    <citation type="submission" date="2017-06" db="EMBL/GenBank/DDBJ databases">
        <title>A platform for efficient transgenesis in Macrostomum lignano, a flatworm model organism for stem cell research.</title>
        <authorList>
            <person name="Berezikov E."/>
        </authorList>
    </citation>
    <scope>NUCLEOTIDE SEQUENCE [LARGE SCALE GENOMIC DNA]</scope>
    <source>
        <strain evidence="11">DV1</strain>
        <tissue evidence="11">Whole organism</tissue>
    </source>
</reference>
<evidence type="ECO:0000256" key="4">
    <source>
        <dbReference type="ARBA" id="ARBA00022722"/>
    </source>
</evidence>
<dbReference type="CDD" id="cd01647">
    <property type="entry name" value="RT_LTR"/>
    <property type="match status" value="1"/>
</dbReference>
<dbReference type="Gene3D" id="3.10.10.10">
    <property type="entry name" value="HIV Type 1 Reverse Transcriptase, subunit A, domain 1"/>
    <property type="match status" value="1"/>
</dbReference>
<dbReference type="AlphaFoldDB" id="A0A267DL24"/>
<dbReference type="InterPro" id="IPR021109">
    <property type="entry name" value="Peptidase_aspartic_dom_sf"/>
</dbReference>
<dbReference type="InterPro" id="IPR000477">
    <property type="entry name" value="RT_dom"/>
</dbReference>
<organism evidence="11 12">
    <name type="scientific">Macrostomum lignano</name>
    <dbReference type="NCBI Taxonomy" id="282301"/>
    <lineage>
        <taxon>Eukaryota</taxon>
        <taxon>Metazoa</taxon>
        <taxon>Spiralia</taxon>
        <taxon>Lophotrochozoa</taxon>
        <taxon>Platyhelminthes</taxon>
        <taxon>Rhabditophora</taxon>
        <taxon>Macrostomorpha</taxon>
        <taxon>Macrostomida</taxon>
        <taxon>Macrostomidae</taxon>
        <taxon>Macrostomum</taxon>
    </lineage>
</organism>
<dbReference type="Gene3D" id="1.10.340.70">
    <property type="match status" value="1"/>
</dbReference>
<dbReference type="Pfam" id="PF00665">
    <property type="entry name" value="rve"/>
    <property type="match status" value="1"/>
</dbReference>
<dbReference type="SUPFAM" id="SSF50630">
    <property type="entry name" value="Acid proteases"/>
    <property type="match status" value="1"/>
</dbReference>
<dbReference type="InterPro" id="IPR036397">
    <property type="entry name" value="RNaseH_sf"/>
</dbReference>
<evidence type="ECO:0000259" key="9">
    <source>
        <dbReference type="PROSITE" id="PS50878"/>
    </source>
</evidence>
<dbReference type="Gene3D" id="2.40.70.10">
    <property type="entry name" value="Acid Proteases"/>
    <property type="match status" value="1"/>
</dbReference>
<dbReference type="PANTHER" id="PTHR37984">
    <property type="entry name" value="PROTEIN CBG26694"/>
    <property type="match status" value="1"/>
</dbReference>
<evidence type="ECO:0000259" key="10">
    <source>
        <dbReference type="PROSITE" id="PS50994"/>
    </source>
</evidence>
<feature type="compositionally biased region" description="Low complexity" evidence="8">
    <location>
        <begin position="194"/>
        <end position="210"/>
    </location>
</feature>
<evidence type="ECO:0000313" key="11">
    <source>
        <dbReference type="EMBL" id="PAA49407.1"/>
    </source>
</evidence>
<evidence type="ECO:0000256" key="2">
    <source>
        <dbReference type="ARBA" id="ARBA00022679"/>
    </source>
</evidence>
<feature type="region of interest" description="Disordered" evidence="8">
    <location>
        <begin position="1203"/>
        <end position="1262"/>
    </location>
</feature>
<name>A0A267DL24_9PLAT</name>
<feature type="domain" description="Integrase catalytic" evidence="10">
    <location>
        <begin position="986"/>
        <end position="1138"/>
    </location>
</feature>
<dbReference type="InterPro" id="IPR043502">
    <property type="entry name" value="DNA/RNA_pol_sf"/>
</dbReference>
<evidence type="ECO:0000256" key="6">
    <source>
        <dbReference type="ARBA" id="ARBA00022801"/>
    </source>
</evidence>
<keyword evidence="3" id="KW-0548">Nucleotidyltransferase</keyword>
<keyword evidence="2" id="KW-0808">Transferase</keyword>
<keyword evidence="5" id="KW-0255">Endonuclease</keyword>
<gene>
    <name evidence="11" type="ORF">BOX15_Mlig033926g3</name>
</gene>
<evidence type="ECO:0000256" key="7">
    <source>
        <dbReference type="ARBA" id="ARBA00022918"/>
    </source>
</evidence>
<dbReference type="InterPro" id="IPR041588">
    <property type="entry name" value="Integrase_H2C2"/>
</dbReference>
<dbReference type="EC" id="2.7.7.49" evidence="1"/>
<dbReference type="InterPro" id="IPR043128">
    <property type="entry name" value="Rev_trsase/Diguanyl_cyclase"/>
</dbReference>
<dbReference type="InterPro" id="IPR050951">
    <property type="entry name" value="Retrovirus_Pol_polyprotein"/>
</dbReference>
<sequence length="1262" mass="139972">MASQASDLPLNDPAMTEAWLRSFAALSRSKKLTDSNEDRQITDLFLSKAGVEAVRRVSVMAQPKELENMDFADIRKLIMEKVAPKKRLVIAERSKFMALRQETGESTQQFAQRLRDASRFCEFSKLNAEGCHQTAEDELIQTMLISGLQNMQHRAKTLEFIQSAAAAVKLDTCVEYVQQLELIQQYSCSDQVKQSSTSSSTPAEQPAPAAIASVDKNRSAGKQCKFCGQKHPSGRCPAWGKTCAKCGRRNHFAAVCKSSSQNKSAHEIETEEPEGNPVFTVSSTNKSKTSSIKNVKLDGKLLAMQLDSGSDASIIPKNFWKALGEPRLKRCPRQLRQFDGSVIKTLGCFLAVVELSDRVACIEVTVAACEKNHGLLGTDALDFKLDGVAINHAEVTPPLGKLRGFRARIVLKDNAQPSYFEARQVPIHMKPLVIEKLRKMVQSGILEPVPPGGSRWASPIVVVRKPNNDLRVCSDYKIGVNPKICADSYPLPNIESAFCALAGMTHFATVDLTNAYNQIELDENAREVLTINTPIGLLRWTRMPYGVKTASAQFQAAMEATIGDAVSNMVIYQDDICVGAPTEVELDAKVKHLLSTLKEAGMEINHEKCVFRSTEICFLGYRISADGVRPDKKLVEKIQKVKPPTTRKELESFLGLTNYYARYIQAYSEKIEPLTALRSQKSSFVWGLEQQKAFEDLKRALAVYPVIRIFDPRKLTTLTTDASESAVSGILSQDGHPVLYLSRRLSPAERNYSNIEREALAVVWATQRAKRFLLGKKFLLQCDHQPLEFIFGPSRELPKVTSARIMRWASQLAAFDFDIAYVKGNSIPHVDAMSRMPFESNDDGDSSGDGGFIHWTETDLLRLEEIRQGTDIDPVLKSIKRRIQKNVWSNCSAAERPFKAVRHQLTIEDGIVCCGDLLVPPATVRSKMLQAAHGVTHSGALATRNRLKREAWWPGHCDDVERFVKQCATCTRIRPLPNRAVHTWPTEETPWKRVHMDHAHVSGVGLILVLVDAFSGWPEAVHVADKSARTVIRVLRAIFARQGVPHTLVSDNAPEFHDQELQGWLKRIGCNQLFTPPYHPQSNGCAERMVQTVKRGLKAFAAHLGPFDAYLAKLLLNYRATPRSDGRGSPSALMGRQLRSPLTLTFETDAPVVYQARQSAQPELAEFVVQAGHNTAIVTRTESDRPVLAHRDQLRPLLAAAGSEAEGGCPELNVSEAPTNDSGESATVEHPQAGELDTADTGLRRSQRGNKGVPPDRLTARW</sequence>
<dbReference type="STRING" id="282301.A0A267DL24"/>
<evidence type="ECO:0000256" key="1">
    <source>
        <dbReference type="ARBA" id="ARBA00012493"/>
    </source>
</evidence>
<dbReference type="Pfam" id="PF00078">
    <property type="entry name" value="RVT_1"/>
    <property type="match status" value="1"/>
</dbReference>
<comment type="caution">
    <text evidence="11">The sequence shown here is derived from an EMBL/GenBank/DDBJ whole genome shotgun (WGS) entry which is preliminary data.</text>
</comment>
<evidence type="ECO:0000313" key="12">
    <source>
        <dbReference type="Proteomes" id="UP000215902"/>
    </source>
</evidence>
<dbReference type="SUPFAM" id="SSF56672">
    <property type="entry name" value="DNA/RNA polymerases"/>
    <property type="match status" value="1"/>
</dbReference>
<evidence type="ECO:0000256" key="5">
    <source>
        <dbReference type="ARBA" id="ARBA00022759"/>
    </source>
</evidence>
<dbReference type="Pfam" id="PF13975">
    <property type="entry name" value="gag-asp_proteas"/>
    <property type="match status" value="1"/>
</dbReference>
<feature type="region of interest" description="Disordered" evidence="8">
    <location>
        <begin position="194"/>
        <end position="214"/>
    </location>
</feature>
<dbReference type="PANTHER" id="PTHR37984:SF5">
    <property type="entry name" value="PROTEIN NYNRIN-LIKE"/>
    <property type="match status" value="1"/>
</dbReference>
<dbReference type="Pfam" id="PF17917">
    <property type="entry name" value="RT_RNaseH"/>
    <property type="match status" value="1"/>
</dbReference>
<dbReference type="Gene3D" id="3.30.70.270">
    <property type="match status" value="2"/>
</dbReference>
<keyword evidence="12" id="KW-1185">Reference proteome</keyword>
<dbReference type="GO" id="GO:0016779">
    <property type="term" value="F:nucleotidyltransferase activity"/>
    <property type="evidence" value="ECO:0007669"/>
    <property type="project" value="UniProtKB-KW"/>
</dbReference>
<dbReference type="SUPFAM" id="SSF53098">
    <property type="entry name" value="Ribonuclease H-like"/>
    <property type="match status" value="1"/>
</dbReference>
<feature type="region of interest" description="Disordered" evidence="8">
    <location>
        <begin position="263"/>
        <end position="283"/>
    </location>
</feature>
<dbReference type="PROSITE" id="PS50994">
    <property type="entry name" value="INTEGRASE"/>
    <property type="match status" value="1"/>
</dbReference>
<feature type="domain" description="Reverse transcriptase" evidence="9">
    <location>
        <begin position="444"/>
        <end position="623"/>
    </location>
</feature>
<feature type="compositionally biased region" description="Polar residues" evidence="8">
    <location>
        <begin position="1216"/>
        <end position="1225"/>
    </location>
</feature>
<protein>
    <recommendedName>
        <fullName evidence="1">RNA-directed DNA polymerase</fullName>
        <ecNumber evidence="1">2.7.7.49</ecNumber>
    </recommendedName>
</protein>